<dbReference type="RefSeq" id="WP_254290163.1">
    <property type="nucleotide sequence ID" value="NZ_JAMLDY010000021.1"/>
</dbReference>
<gene>
    <name evidence="1" type="ORF">M9979_14980</name>
</gene>
<sequence length="341" mass="38122">MTISQDSTGSRKAAVVMTSIAAPNGVMRRIAEDTTRLGYDFYVIGDTKSPADFALDGCTYLSVDQQLALNSRFAVTCPTRHYARKNIGYLLAWRSGADFIVETDDDNMPSEAFYHPLDPHLPVATLSGTGWVNLYRYYSDKLIWPRGLPLDAVNDPLPGLPEPVAGYAPIQQGLADENPDVDAIYRLLLPLPFSFDGDLRVALGNDAWCPFNSQNTIFFREAFPLLYLPAYCSFRMTDIWRSFVAQRIAWANGWTVLFREATVVQDRNDHNLMRDFEDEISGYLGNRRIAELLKELPLAGGVDRIPADMRLCYAALAKEGFVGQEEIALLDAWLDDLASGE</sequence>
<protein>
    <submittedName>
        <fullName evidence="1">STELLO glycosyltransferase family protein</fullName>
    </submittedName>
</protein>
<evidence type="ECO:0000313" key="1">
    <source>
        <dbReference type="EMBL" id="MCP3736171.1"/>
    </source>
</evidence>
<accession>A0A9X2HRJ2</accession>
<dbReference type="EMBL" id="JAMLDY010000021">
    <property type="protein sequence ID" value="MCP3736171.1"/>
    <property type="molecule type" value="Genomic_DNA"/>
</dbReference>
<evidence type="ECO:0000313" key="2">
    <source>
        <dbReference type="Proteomes" id="UP001139486"/>
    </source>
</evidence>
<dbReference type="Proteomes" id="UP001139486">
    <property type="component" value="Unassembled WGS sequence"/>
</dbReference>
<keyword evidence="2" id="KW-1185">Reference proteome</keyword>
<dbReference type="AlphaFoldDB" id="A0A9X2HRJ2"/>
<organism evidence="1 2">
    <name type="scientific">Sphingomonas liriopis</name>
    <dbReference type="NCBI Taxonomy" id="2949094"/>
    <lineage>
        <taxon>Bacteria</taxon>
        <taxon>Pseudomonadati</taxon>
        <taxon>Pseudomonadota</taxon>
        <taxon>Alphaproteobacteria</taxon>
        <taxon>Sphingomonadales</taxon>
        <taxon>Sphingomonadaceae</taxon>
        <taxon>Sphingomonas</taxon>
    </lineage>
</organism>
<proteinExistence type="predicted"/>
<reference evidence="1" key="1">
    <citation type="submission" date="2022-05" db="EMBL/GenBank/DDBJ databases">
        <title>Sphingomonas sp. strain RP10 Genome sequencing and assembly.</title>
        <authorList>
            <person name="Kim I."/>
        </authorList>
    </citation>
    <scope>NUCLEOTIDE SEQUENCE</scope>
    <source>
        <strain evidence="1">RP10</strain>
    </source>
</reference>
<dbReference type="Pfam" id="PF03385">
    <property type="entry name" value="STELLO"/>
    <property type="match status" value="1"/>
</dbReference>
<comment type="caution">
    <text evidence="1">The sequence shown here is derived from an EMBL/GenBank/DDBJ whole genome shotgun (WGS) entry which is preliminary data.</text>
</comment>
<dbReference type="PANTHER" id="PTHR31362">
    <property type="entry name" value="GLYCOSYLTRANSFERASE STELLO1-RELATED"/>
    <property type="match status" value="1"/>
</dbReference>
<name>A0A9X2HRJ2_9SPHN</name>
<dbReference type="PANTHER" id="PTHR31362:SF0">
    <property type="entry name" value="EXOSTOSIN DOMAIN-CONTAINING PROTEIN-RELATED"/>
    <property type="match status" value="1"/>
</dbReference>
<dbReference type="InterPro" id="IPR005049">
    <property type="entry name" value="STL-like"/>
</dbReference>